<comment type="caution">
    <text evidence="6">The sequence shown here is derived from an EMBL/GenBank/DDBJ whole genome shotgun (WGS) entry which is preliminary data.</text>
</comment>
<name>A0A511SWR5_MYXFU</name>
<sequence>MRSLSREAVMDATYKSLRIEKADGVAEVVLLGPGRGNAMGPDFWREMPEAIRALDDDDSVRVVLVRGNGDHFTYGLDLMGMMESLGPLLTGDNNLALERTRLLKLIGDMQQATEGVARCRKPFIAAVHGWCIGGGMDLIAACDFRYCSRDAKFSLREVKVGIVADLGALQRLPRIIGEGHTRELAYTGGDVDAERALRMGLVNEVFSSAEELLTHARATARRIADNPPLVVQGAKQVMEFCADKSTADGLRYVAVWNSAFLQSHDLNEAFSAFAERRPAKFLGR</sequence>
<dbReference type="GO" id="GO:0016853">
    <property type="term" value="F:isomerase activity"/>
    <property type="evidence" value="ECO:0007669"/>
    <property type="project" value="UniProtKB-KW"/>
</dbReference>
<gene>
    <name evidence="6" type="primary">paaG_1</name>
    <name evidence="6" type="ORF">MFU01_13910</name>
</gene>
<dbReference type="InterPro" id="IPR001753">
    <property type="entry name" value="Enoyl-CoA_hydra/iso"/>
</dbReference>
<dbReference type="InterPro" id="IPR045002">
    <property type="entry name" value="Ech1-like"/>
</dbReference>
<comment type="pathway">
    <text evidence="1">Lipid metabolism; fatty acid beta-oxidation.</text>
</comment>
<dbReference type="InterPro" id="IPR029045">
    <property type="entry name" value="ClpP/crotonase-like_dom_sf"/>
</dbReference>
<dbReference type="Gene3D" id="1.10.12.10">
    <property type="entry name" value="Lyase 2-enoyl-coa Hydratase, Chain A, domain 2"/>
    <property type="match status" value="1"/>
</dbReference>
<dbReference type="UniPathway" id="UPA00659"/>
<dbReference type="STRING" id="1334629.MFUL124B02_33950"/>
<dbReference type="InterPro" id="IPR014748">
    <property type="entry name" value="Enoyl-CoA_hydra_C"/>
</dbReference>
<dbReference type="CDD" id="cd06558">
    <property type="entry name" value="crotonase-like"/>
    <property type="match status" value="1"/>
</dbReference>
<dbReference type="GO" id="GO:0006635">
    <property type="term" value="P:fatty acid beta-oxidation"/>
    <property type="evidence" value="ECO:0007669"/>
    <property type="project" value="UniProtKB-UniPathway"/>
</dbReference>
<protein>
    <submittedName>
        <fullName evidence="6">Enoyl-CoA hydratase</fullName>
    </submittedName>
</protein>
<evidence type="ECO:0000256" key="3">
    <source>
        <dbReference type="ARBA" id="ARBA00022832"/>
    </source>
</evidence>
<organism evidence="6 7">
    <name type="scientific">Myxococcus fulvus</name>
    <dbReference type="NCBI Taxonomy" id="33"/>
    <lineage>
        <taxon>Bacteria</taxon>
        <taxon>Pseudomonadati</taxon>
        <taxon>Myxococcota</taxon>
        <taxon>Myxococcia</taxon>
        <taxon>Myxococcales</taxon>
        <taxon>Cystobacterineae</taxon>
        <taxon>Myxococcaceae</taxon>
        <taxon>Myxococcus</taxon>
    </lineage>
</organism>
<evidence type="ECO:0000256" key="5">
    <source>
        <dbReference type="ARBA" id="ARBA00023235"/>
    </source>
</evidence>
<reference evidence="6 7" key="1">
    <citation type="submission" date="2019-07" db="EMBL/GenBank/DDBJ databases">
        <title>Whole genome shotgun sequence of Myxococcus fulvus NBRC 100333.</title>
        <authorList>
            <person name="Hosoyama A."/>
            <person name="Uohara A."/>
            <person name="Ohji S."/>
            <person name="Ichikawa N."/>
        </authorList>
    </citation>
    <scope>NUCLEOTIDE SEQUENCE [LARGE SCALE GENOMIC DNA]</scope>
    <source>
        <strain evidence="6 7">NBRC 100333</strain>
    </source>
</reference>
<keyword evidence="5" id="KW-0413">Isomerase</keyword>
<comment type="similarity">
    <text evidence="2">Belongs to the enoyl-CoA hydratase/isomerase family.</text>
</comment>
<dbReference type="NCBIfam" id="NF004794">
    <property type="entry name" value="PRK06142.1"/>
    <property type="match status" value="1"/>
</dbReference>
<accession>A0A511SWR5</accession>
<dbReference type="FunFam" id="1.10.12.10:FF:000004">
    <property type="entry name" value="Delta3,5-delta2,4-dienoyl-CoA isomerase"/>
    <property type="match status" value="1"/>
</dbReference>
<dbReference type="EMBL" id="BJXR01000015">
    <property type="protein sequence ID" value="GEN06354.1"/>
    <property type="molecule type" value="Genomic_DNA"/>
</dbReference>
<dbReference type="PANTHER" id="PTHR43149">
    <property type="entry name" value="ENOYL-COA HYDRATASE"/>
    <property type="match status" value="1"/>
</dbReference>
<evidence type="ECO:0000313" key="6">
    <source>
        <dbReference type="EMBL" id="GEN06354.1"/>
    </source>
</evidence>
<keyword evidence="3" id="KW-0276">Fatty acid metabolism</keyword>
<evidence type="ECO:0000313" key="7">
    <source>
        <dbReference type="Proteomes" id="UP000321514"/>
    </source>
</evidence>
<dbReference type="Proteomes" id="UP000321514">
    <property type="component" value="Unassembled WGS sequence"/>
</dbReference>
<evidence type="ECO:0000256" key="4">
    <source>
        <dbReference type="ARBA" id="ARBA00023098"/>
    </source>
</evidence>
<evidence type="ECO:0000256" key="1">
    <source>
        <dbReference type="ARBA" id="ARBA00005005"/>
    </source>
</evidence>
<dbReference type="PANTHER" id="PTHR43149:SF1">
    <property type="entry name" value="DELTA(3,5)-DELTA(2,4)-DIENOYL-COA ISOMERASE, MITOCHONDRIAL"/>
    <property type="match status" value="1"/>
</dbReference>
<proteinExistence type="inferred from homology"/>
<dbReference type="Pfam" id="PF00378">
    <property type="entry name" value="ECH_1"/>
    <property type="match status" value="1"/>
</dbReference>
<keyword evidence="4" id="KW-0443">Lipid metabolism</keyword>
<dbReference type="FunFam" id="3.90.226.10:FF:000077">
    <property type="entry name" value="Putative enoyl-CoA hydratase echA21"/>
    <property type="match status" value="1"/>
</dbReference>
<dbReference type="Gene3D" id="3.90.226.10">
    <property type="entry name" value="2-enoyl-CoA Hydratase, Chain A, domain 1"/>
    <property type="match status" value="1"/>
</dbReference>
<dbReference type="SUPFAM" id="SSF52096">
    <property type="entry name" value="ClpP/crotonase"/>
    <property type="match status" value="1"/>
</dbReference>
<evidence type="ECO:0000256" key="2">
    <source>
        <dbReference type="ARBA" id="ARBA00005254"/>
    </source>
</evidence>
<dbReference type="AlphaFoldDB" id="A0A511SWR5"/>